<evidence type="ECO:0000256" key="4">
    <source>
        <dbReference type="ARBA" id="ARBA00023212"/>
    </source>
</evidence>
<dbReference type="InterPro" id="IPR034085">
    <property type="entry name" value="TOG"/>
</dbReference>
<dbReference type="GO" id="GO:0005856">
    <property type="term" value="C:cytoskeleton"/>
    <property type="evidence" value="ECO:0007669"/>
    <property type="project" value="UniProtKB-SubCell"/>
</dbReference>
<dbReference type="InterPro" id="IPR045110">
    <property type="entry name" value="XMAP215"/>
</dbReference>
<keyword evidence="11" id="KW-1185">Reference proteome</keyword>
<dbReference type="GO" id="GO:0030951">
    <property type="term" value="P:establishment or maintenance of microtubule cytoskeleton polarity"/>
    <property type="evidence" value="ECO:0007669"/>
    <property type="project" value="InterPro"/>
</dbReference>
<feature type="region of interest" description="Disordered" evidence="7">
    <location>
        <begin position="1795"/>
        <end position="1819"/>
    </location>
</feature>
<dbReference type="PROSITE" id="PS50077">
    <property type="entry name" value="HEAT_REPEAT"/>
    <property type="match status" value="1"/>
</dbReference>
<dbReference type="InterPro" id="IPR016024">
    <property type="entry name" value="ARM-type_fold"/>
</dbReference>
<feature type="chain" id="PRO_5023868078" evidence="8">
    <location>
        <begin position="18"/>
        <end position="1846"/>
    </location>
</feature>
<dbReference type="Proteomes" id="UP000324585">
    <property type="component" value="Unassembled WGS sequence"/>
</dbReference>
<proteinExistence type="inferred from homology"/>
<dbReference type="GO" id="GO:0051010">
    <property type="term" value="F:microtubule plus-end binding"/>
    <property type="evidence" value="ECO:0007669"/>
    <property type="project" value="InterPro"/>
</dbReference>
<dbReference type="InterPro" id="IPR024395">
    <property type="entry name" value="CLASP_N_dom"/>
</dbReference>
<feature type="compositionally biased region" description="Low complexity" evidence="7">
    <location>
        <begin position="745"/>
        <end position="758"/>
    </location>
</feature>
<feature type="domain" description="TOG" evidence="9">
    <location>
        <begin position="906"/>
        <end position="1148"/>
    </location>
</feature>
<protein>
    <submittedName>
        <fullName evidence="10">Cytoskeleton-associated protein 5</fullName>
    </submittedName>
</protein>
<evidence type="ECO:0000256" key="8">
    <source>
        <dbReference type="SAM" id="SignalP"/>
    </source>
</evidence>
<gene>
    <name evidence="10" type="ORF">FVE85_7709</name>
</gene>
<evidence type="ECO:0000256" key="6">
    <source>
        <dbReference type="PROSITE-ProRule" id="PRU00103"/>
    </source>
</evidence>
<evidence type="ECO:0000256" key="7">
    <source>
        <dbReference type="SAM" id="MobiDB-lite"/>
    </source>
</evidence>
<dbReference type="SUPFAM" id="SSF48371">
    <property type="entry name" value="ARM repeat"/>
    <property type="match status" value="1"/>
</dbReference>
<keyword evidence="3" id="KW-0677">Repeat</keyword>
<evidence type="ECO:0000313" key="11">
    <source>
        <dbReference type="Proteomes" id="UP000324585"/>
    </source>
</evidence>
<dbReference type="GO" id="GO:0061863">
    <property type="term" value="F:microtubule plus end polymerase"/>
    <property type="evidence" value="ECO:0007669"/>
    <property type="project" value="InterPro"/>
</dbReference>
<evidence type="ECO:0000256" key="2">
    <source>
        <dbReference type="ARBA" id="ARBA00022490"/>
    </source>
</evidence>
<feature type="compositionally biased region" description="Basic and acidic residues" evidence="7">
    <location>
        <begin position="806"/>
        <end position="829"/>
    </location>
</feature>
<feature type="repeat" description="HEAT" evidence="6">
    <location>
        <begin position="677"/>
        <end position="714"/>
    </location>
</feature>
<feature type="compositionally biased region" description="Polar residues" evidence="7">
    <location>
        <begin position="850"/>
        <end position="877"/>
    </location>
</feature>
<dbReference type="GO" id="GO:0007051">
    <property type="term" value="P:spindle organization"/>
    <property type="evidence" value="ECO:0007669"/>
    <property type="project" value="InterPro"/>
</dbReference>
<feature type="domain" description="TOG" evidence="9">
    <location>
        <begin position="497"/>
        <end position="740"/>
    </location>
</feature>
<feature type="region of interest" description="Disordered" evidence="7">
    <location>
        <begin position="125"/>
        <end position="149"/>
    </location>
</feature>
<comment type="subcellular location">
    <subcellularLocation>
        <location evidence="1">Cytoplasm</location>
        <location evidence="1">Cytoskeleton</location>
    </subcellularLocation>
</comment>
<feature type="domain" description="TOG" evidence="9">
    <location>
        <begin position="177"/>
        <end position="434"/>
    </location>
</feature>
<dbReference type="Gene3D" id="1.25.10.10">
    <property type="entry name" value="Leucine-rich Repeat Variant"/>
    <property type="match status" value="3"/>
</dbReference>
<name>A0A5J4YJ74_PORPP</name>
<dbReference type="PANTHER" id="PTHR12609">
    <property type="entry name" value="MICROTUBULE ASSOCIATED PROTEIN XMAP215"/>
    <property type="match status" value="1"/>
</dbReference>
<organism evidence="10 11">
    <name type="scientific">Porphyridium purpureum</name>
    <name type="common">Red alga</name>
    <name type="synonym">Porphyridium cruentum</name>
    <dbReference type="NCBI Taxonomy" id="35688"/>
    <lineage>
        <taxon>Eukaryota</taxon>
        <taxon>Rhodophyta</taxon>
        <taxon>Bangiophyceae</taxon>
        <taxon>Porphyridiales</taxon>
        <taxon>Porphyridiaceae</taxon>
        <taxon>Porphyridium</taxon>
    </lineage>
</organism>
<reference evidence="11" key="1">
    <citation type="journal article" date="2019" name="Nat. Commun.">
        <title>Expansion of phycobilisome linker gene families in mesophilic red algae.</title>
        <authorList>
            <person name="Lee J."/>
            <person name="Kim D."/>
            <person name="Bhattacharya D."/>
            <person name="Yoon H.S."/>
        </authorList>
    </citation>
    <scope>NUCLEOTIDE SEQUENCE [LARGE SCALE GENOMIC DNA]</scope>
    <source>
        <strain evidence="11">CCMP 1328</strain>
    </source>
</reference>
<dbReference type="GO" id="GO:0046785">
    <property type="term" value="P:microtubule polymerization"/>
    <property type="evidence" value="ECO:0007669"/>
    <property type="project" value="InterPro"/>
</dbReference>
<dbReference type="Pfam" id="PF12348">
    <property type="entry name" value="CLASP_N"/>
    <property type="match status" value="1"/>
</dbReference>
<dbReference type="SMART" id="SM01349">
    <property type="entry name" value="TOG"/>
    <property type="match status" value="3"/>
</dbReference>
<feature type="region of interest" description="Disordered" evidence="7">
    <location>
        <begin position="1145"/>
        <end position="1166"/>
    </location>
</feature>
<keyword evidence="2" id="KW-0963">Cytoplasm</keyword>
<dbReference type="OrthoDB" id="205662at2759"/>
<dbReference type="InterPro" id="IPR021133">
    <property type="entry name" value="HEAT_type_2"/>
</dbReference>
<evidence type="ECO:0000256" key="3">
    <source>
        <dbReference type="ARBA" id="ARBA00022737"/>
    </source>
</evidence>
<dbReference type="InterPro" id="IPR011989">
    <property type="entry name" value="ARM-like"/>
</dbReference>
<evidence type="ECO:0000259" key="9">
    <source>
        <dbReference type="SMART" id="SM01349"/>
    </source>
</evidence>
<dbReference type="Pfam" id="PF21041">
    <property type="entry name" value="XMAP215_CLASP_TOG"/>
    <property type="match status" value="1"/>
</dbReference>
<sequence length="1846" mass="201719">MIFTILNLMVLLRTRQAELSQKTRPITTNASFALGQTNATHLPPPSLEFPHAFSCVHHRRTACRIASPVSRRIRAYPIRRTALEPFGVYSKTHCFNIHYIKKEVVLLLYPTGDFSRHVKRLRDSNFRNSRESNPNSATRRGHGAKCGARGRGVAVRAVVLQIDPTHPSRSRRLQVSMGADEDDVVQQAAALPMPQRLAHKNWKVRQSAYEHLERTFSSASSSGSVEELQRLRSEYAPSASSWVRDANAAAQLQALVTLDAFAQVLASEIKLMLPSFQGWDEMGASGISKMADDVASAVCDKALTARPQNKQRAYKVIAELVYAECGKPALAGIFRSGFKSKQPKVVEGAVLLVRHVTQTFGTRALDLAVLFECVPALLEHSNAGVRDAAKNLMGDVFKYFPHRDAMVAVLRDSKEATRKEVETLMVSIDEQRSSTPFTPERRTCVDEHAAISAEAGNAHELNVDGTVNEHTVPADAPGDGFALLPQIDLLEKLQTVKIAADEDVMVTFRAAVEHSKWSVRKNAIDSASSICQGMRLKPDADYSELTTLLKKGVAKDVNINVAAAACQLIEALAHGLRSDFDGQMAKSLFVALLGRLKDKNKTLLNALSQALFTLHHRHCVSLDSVHAELLEAFRAKQPQMRERAALWVEQCLGTYEQDHPQRQHVSESCADAWFKPLLSALLSAMDDSSKEVRDAVFKALARVRACFGERAVANGFHDMDVTKMARITEFGKEMTTMEPSASRMPSKAPASTSTTTKALGGPAQMVLPPEPATAPRCRSNTVPKKGPERAASEVAHVPSFHAKRVARSDNGTHEQSSRHLTSAHKEDAPVTKAAALPKMRTVSSRLDAAKSSSTGEVVSATSGRPGRTLQQQRNKGSGQVRPMPSTGSVPVHARDRLVPSRRVEVDMQQTTPADTFGPRMKCMLKDREWTVRKDALESLLACGQTLEPGQVDVDMMCSILDILVETFEDAIAGIACDAFHAAGLIEPIVLQSGSAGVASGRKALRAAVRRLGVESRAPVQSAALDLLQTCVNKGVDVSFLSRDLEQITRGTNPTVRRLVLEWLTQYVAAVPVSSGKFGDALTNLVHVAFNCFRDKLPAIRNLTVSFLVELNSHVPTEGIFKLAHGLDPIVRREVLPFLESTLRTRDGSIGQGMPSPKPSGGIRNSGQVAATCVTPSVFRREAIMTPVSSAKEGQNTRRVSANGRQRIDLDLDDHGSTQRVPSAHAFTTPEASRTCQVPSAAEASIADAHETPVLGLPPHLQKIADAAISFKTPDTVRKRLDSDMLEGNSVERETALARKTVAPTIEMEVQSLLLDLSNENVSLEKQHIAMTKLGKYLKVGNPQAIAKAGTIVRVMCTQVELKISEVVADPQGGTPEMVRSVFVPLKGFLSLFQEHVIRALDVGALHATMELLVQELATKRAEAIKERGPEFHRAFVQVTMALVERANRTKLYSVLLLMLGALVTEGNQGRRKGAGSTSCHALSRRLGILLKLLVQTRKQGLTNKGTDVVEAECILRDVHYFFLAHPLVPNLARADDLLPRAHRAVVELVADLVTTYRESIWSKVSLLPSRQSVPLCTTVLLLEMMSDKMNAGPADWRFSEKDVCTWMELAGAPLPVTDDEKENSGVRPQDAESGIRFSYRAEKNGSALGPLGTEQREKVEAHAQFNAICSRLGGPETDFHFWEDLVRFQKEHPTFDCEKRVGQASAAFQHRWREVLRFKGGSQQNVASRADMKREEALLTQAVEDLGKSFSLTSICPEKPKLAAGSIAVDAVDLVRASISDPMTGEDTAELACAKSSASHASGGIMPQTEREGAAPIDMTIEEREARLRKLEAQTAQAARTPLPVD</sequence>
<keyword evidence="4" id="KW-0206">Cytoskeleton</keyword>
<evidence type="ECO:0000256" key="1">
    <source>
        <dbReference type="ARBA" id="ARBA00004245"/>
    </source>
</evidence>
<accession>A0A5J4YJ74</accession>
<dbReference type="InterPro" id="IPR048491">
    <property type="entry name" value="XMAP215_CLASP_TOG"/>
</dbReference>
<feature type="region of interest" description="Disordered" evidence="7">
    <location>
        <begin position="735"/>
        <end position="891"/>
    </location>
</feature>
<keyword evidence="8" id="KW-0732">Signal</keyword>
<comment type="similarity">
    <text evidence="5">Belongs to the TOG/XMAP215 family.</text>
</comment>
<feature type="signal peptide" evidence="8">
    <location>
        <begin position="1"/>
        <end position="17"/>
    </location>
</feature>
<comment type="caution">
    <text evidence="10">The sequence shown here is derived from an EMBL/GenBank/DDBJ whole genome shotgun (WGS) entry which is preliminary data.</text>
</comment>
<evidence type="ECO:0000256" key="5">
    <source>
        <dbReference type="ARBA" id="ARBA00025722"/>
    </source>
</evidence>
<evidence type="ECO:0000313" key="10">
    <source>
        <dbReference type="EMBL" id="KAA8491288.1"/>
    </source>
</evidence>
<dbReference type="EMBL" id="VRMN01000014">
    <property type="protein sequence ID" value="KAA8491288.1"/>
    <property type="molecule type" value="Genomic_DNA"/>
</dbReference>